<gene>
    <name evidence="3" type="ORF">Mal48_12170</name>
</gene>
<dbReference type="EMBL" id="CP036267">
    <property type="protein sequence ID" value="QDT31978.1"/>
    <property type="molecule type" value="Genomic_DNA"/>
</dbReference>
<feature type="region of interest" description="Disordered" evidence="1">
    <location>
        <begin position="1"/>
        <end position="20"/>
    </location>
</feature>
<dbReference type="AlphaFoldDB" id="A0A517QK14"/>
<dbReference type="NCBIfam" id="TIGR02230">
    <property type="entry name" value="ATPase_gene1"/>
    <property type="match status" value="1"/>
</dbReference>
<feature type="transmembrane region" description="Helical" evidence="2">
    <location>
        <begin position="72"/>
        <end position="93"/>
    </location>
</feature>
<reference evidence="3 4" key="1">
    <citation type="submission" date="2019-02" db="EMBL/GenBank/DDBJ databases">
        <title>Deep-cultivation of Planctomycetes and their phenomic and genomic characterization uncovers novel biology.</title>
        <authorList>
            <person name="Wiegand S."/>
            <person name="Jogler M."/>
            <person name="Boedeker C."/>
            <person name="Pinto D."/>
            <person name="Vollmers J."/>
            <person name="Rivas-Marin E."/>
            <person name="Kohn T."/>
            <person name="Peeters S.H."/>
            <person name="Heuer A."/>
            <person name="Rast P."/>
            <person name="Oberbeckmann S."/>
            <person name="Bunk B."/>
            <person name="Jeske O."/>
            <person name="Meyerdierks A."/>
            <person name="Storesund J.E."/>
            <person name="Kallscheuer N."/>
            <person name="Luecker S."/>
            <person name="Lage O.M."/>
            <person name="Pohl T."/>
            <person name="Merkel B.J."/>
            <person name="Hornburger P."/>
            <person name="Mueller R.-W."/>
            <person name="Bruemmer F."/>
            <person name="Labrenz M."/>
            <person name="Spormann A.M."/>
            <person name="Op den Camp H."/>
            <person name="Overmann J."/>
            <person name="Amann R."/>
            <person name="Jetten M.S.M."/>
            <person name="Mascher T."/>
            <person name="Medema M.H."/>
            <person name="Devos D.P."/>
            <person name="Kaster A.-K."/>
            <person name="Ovreas L."/>
            <person name="Rohde M."/>
            <person name="Galperin M.Y."/>
            <person name="Jogler C."/>
        </authorList>
    </citation>
    <scope>NUCLEOTIDE SEQUENCE [LARGE SCALE GENOMIC DNA]</scope>
    <source>
        <strain evidence="3 4">Mal48</strain>
    </source>
</reference>
<protein>
    <submittedName>
        <fullName evidence="3">F0F1-ATPase subunit (ATPase_gene1)</fullName>
    </submittedName>
</protein>
<dbReference type="OrthoDB" id="466056at2"/>
<keyword evidence="4" id="KW-1185">Reference proteome</keyword>
<sequence length="123" mass="13958">MSKSTNENHNTERSEIERQVAAKEARRLRAQSEKNQSVWFGLGMMGLVGWSVAIPALIGVSVGVWIDTTWRSPYSFALMLLLFGIFIGCLNAWKWVERERSKEIPPHRKQTEHAEMKGSGNAK</sequence>
<dbReference type="Pfam" id="PF09527">
    <property type="entry name" value="ATPase_gene1"/>
    <property type="match status" value="1"/>
</dbReference>
<accession>A0A517QK14</accession>
<dbReference type="KEGG" id="tpol:Mal48_12170"/>
<dbReference type="RefSeq" id="WP_145196946.1">
    <property type="nucleotide sequence ID" value="NZ_CP036267.1"/>
</dbReference>
<proteinExistence type="predicted"/>
<keyword evidence="2" id="KW-0812">Transmembrane</keyword>
<dbReference type="Proteomes" id="UP000315724">
    <property type="component" value="Chromosome"/>
</dbReference>
<dbReference type="InterPro" id="IPR011744">
    <property type="entry name" value="ATPase_gene1"/>
</dbReference>
<evidence type="ECO:0000256" key="1">
    <source>
        <dbReference type="SAM" id="MobiDB-lite"/>
    </source>
</evidence>
<name>A0A517QK14_9PLAN</name>
<feature type="region of interest" description="Disordered" evidence="1">
    <location>
        <begin position="101"/>
        <end position="123"/>
    </location>
</feature>
<keyword evidence="2" id="KW-1133">Transmembrane helix</keyword>
<feature type="transmembrane region" description="Helical" evidence="2">
    <location>
        <begin position="38"/>
        <end position="66"/>
    </location>
</feature>
<dbReference type="InterPro" id="IPR032820">
    <property type="entry name" value="ATPase_put"/>
</dbReference>
<feature type="compositionally biased region" description="Basic and acidic residues" evidence="1">
    <location>
        <begin position="101"/>
        <end position="116"/>
    </location>
</feature>
<evidence type="ECO:0000313" key="4">
    <source>
        <dbReference type="Proteomes" id="UP000315724"/>
    </source>
</evidence>
<organism evidence="3 4">
    <name type="scientific">Thalassoglobus polymorphus</name>
    <dbReference type="NCBI Taxonomy" id="2527994"/>
    <lineage>
        <taxon>Bacteria</taxon>
        <taxon>Pseudomonadati</taxon>
        <taxon>Planctomycetota</taxon>
        <taxon>Planctomycetia</taxon>
        <taxon>Planctomycetales</taxon>
        <taxon>Planctomycetaceae</taxon>
        <taxon>Thalassoglobus</taxon>
    </lineage>
</organism>
<evidence type="ECO:0000256" key="2">
    <source>
        <dbReference type="SAM" id="Phobius"/>
    </source>
</evidence>
<feature type="compositionally biased region" description="Basic and acidic residues" evidence="1">
    <location>
        <begin position="9"/>
        <end position="20"/>
    </location>
</feature>
<keyword evidence="2" id="KW-0472">Membrane</keyword>
<evidence type="ECO:0000313" key="3">
    <source>
        <dbReference type="EMBL" id="QDT31978.1"/>
    </source>
</evidence>